<comment type="caution">
    <text evidence="2">The sequence shown here is derived from an EMBL/GenBank/DDBJ whole genome shotgun (WGS) entry which is preliminary data.</text>
</comment>
<protein>
    <submittedName>
        <fullName evidence="2">Uncharacterized protein</fullName>
    </submittedName>
</protein>
<evidence type="ECO:0000256" key="1">
    <source>
        <dbReference type="SAM" id="MobiDB-lite"/>
    </source>
</evidence>
<dbReference type="EMBL" id="JYDJ01000129">
    <property type="protein sequence ID" value="KRX43013.1"/>
    <property type="molecule type" value="Genomic_DNA"/>
</dbReference>
<evidence type="ECO:0000313" key="2">
    <source>
        <dbReference type="EMBL" id="KRX43013.1"/>
    </source>
</evidence>
<reference evidence="2 3" key="1">
    <citation type="submission" date="2015-01" db="EMBL/GenBank/DDBJ databases">
        <title>Evolution of Trichinella species and genotypes.</title>
        <authorList>
            <person name="Korhonen P.K."/>
            <person name="Edoardo P."/>
            <person name="Giuseppe L.R."/>
            <person name="Gasser R.B."/>
        </authorList>
    </citation>
    <scope>NUCLEOTIDE SEQUENCE [LARGE SCALE GENOMIC DNA]</scope>
    <source>
        <strain evidence="2">ISS417</strain>
    </source>
</reference>
<feature type="compositionally biased region" description="Polar residues" evidence="1">
    <location>
        <begin position="10"/>
        <end position="22"/>
    </location>
</feature>
<dbReference type="OrthoDB" id="10447582at2759"/>
<keyword evidence="3" id="KW-1185">Reference proteome</keyword>
<gene>
    <name evidence="2" type="ORF">T05_12078</name>
</gene>
<sequence>MAQEDAGIQAVSNRRQLMNQSVCHDPEAGYSRQSVVSKYNETPGKTVRERYRSGKTQQR</sequence>
<organism evidence="2 3">
    <name type="scientific">Trichinella murrelli</name>
    <dbReference type="NCBI Taxonomy" id="144512"/>
    <lineage>
        <taxon>Eukaryota</taxon>
        <taxon>Metazoa</taxon>
        <taxon>Ecdysozoa</taxon>
        <taxon>Nematoda</taxon>
        <taxon>Enoplea</taxon>
        <taxon>Dorylaimia</taxon>
        <taxon>Trichinellida</taxon>
        <taxon>Trichinellidae</taxon>
        <taxon>Trichinella</taxon>
    </lineage>
</organism>
<evidence type="ECO:0000313" key="3">
    <source>
        <dbReference type="Proteomes" id="UP000055048"/>
    </source>
</evidence>
<dbReference type="Proteomes" id="UP000055048">
    <property type="component" value="Unassembled WGS sequence"/>
</dbReference>
<accession>A0A0V0TVH5</accession>
<feature type="region of interest" description="Disordered" evidence="1">
    <location>
        <begin position="1"/>
        <end position="59"/>
    </location>
</feature>
<dbReference type="AlphaFoldDB" id="A0A0V0TVH5"/>
<proteinExistence type="predicted"/>
<feature type="compositionally biased region" description="Polar residues" evidence="1">
    <location>
        <begin position="31"/>
        <end position="40"/>
    </location>
</feature>
<name>A0A0V0TVH5_9BILA</name>